<dbReference type="AlphaFoldDB" id="A0A917FZD2"/>
<proteinExistence type="predicted"/>
<reference evidence="2" key="1">
    <citation type="journal article" date="2014" name="Int. J. Syst. Evol. Microbiol.">
        <title>Complete genome sequence of Corynebacterium casei LMG S-19264T (=DSM 44701T), isolated from a smear-ripened cheese.</title>
        <authorList>
            <consortium name="US DOE Joint Genome Institute (JGI-PGF)"/>
            <person name="Walter F."/>
            <person name="Albersmeier A."/>
            <person name="Kalinowski J."/>
            <person name="Ruckert C."/>
        </authorList>
    </citation>
    <scope>NUCLEOTIDE SEQUENCE</scope>
    <source>
        <strain evidence="2">CGMCC 1.12987</strain>
    </source>
</reference>
<sequence>MVKHTGEVDRAFEIVKGPQPVYKPCFIHRDYHPANVLWQQRQVSGVVDWVNSCRGPAGIDIGHCRFNLAQLHGVHAADAFLEAYRRHAGSAYRHDPYWDLLSLVNILFGPPEVYEGWTALGVSGLTDQLMAERLDAYLASLI</sequence>
<accession>A0A917FZD2</accession>
<keyword evidence="3" id="KW-1185">Reference proteome</keyword>
<evidence type="ECO:0000313" key="2">
    <source>
        <dbReference type="EMBL" id="GGG15130.1"/>
    </source>
</evidence>
<dbReference type="Gene3D" id="3.90.1200.10">
    <property type="match status" value="1"/>
</dbReference>
<gene>
    <name evidence="2" type="ORF">GCM10010916_35030</name>
</gene>
<feature type="domain" description="Aminoglycoside phosphotransferase" evidence="1">
    <location>
        <begin position="22"/>
        <end position="88"/>
    </location>
</feature>
<dbReference type="InterPro" id="IPR011009">
    <property type="entry name" value="Kinase-like_dom_sf"/>
</dbReference>
<dbReference type="RefSeq" id="WP_268237414.1">
    <property type="nucleotide sequence ID" value="NZ_BMGR01000012.1"/>
</dbReference>
<dbReference type="SUPFAM" id="SSF56112">
    <property type="entry name" value="Protein kinase-like (PK-like)"/>
    <property type="match status" value="1"/>
</dbReference>
<dbReference type="Pfam" id="PF01636">
    <property type="entry name" value="APH"/>
    <property type="match status" value="1"/>
</dbReference>
<evidence type="ECO:0000259" key="1">
    <source>
        <dbReference type="Pfam" id="PF01636"/>
    </source>
</evidence>
<reference evidence="2" key="2">
    <citation type="submission" date="2020-09" db="EMBL/GenBank/DDBJ databases">
        <authorList>
            <person name="Sun Q."/>
            <person name="Zhou Y."/>
        </authorList>
    </citation>
    <scope>NUCLEOTIDE SEQUENCE</scope>
    <source>
        <strain evidence="2">CGMCC 1.12987</strain>
    </source>
</reference>
<dbReference type="EMBL" id="BMGR01000012">
    <property type="protein sequence ID" value="GGG15130.1"/>
    <property type="molecule type" value="Genomic_DNA"/>
</dbReference>
<organism evidence="2 3">
    <name type="scientific">Paenibacillus abyssi</name>
    <dbReference type="NCBI Taxonomy" id="1340531"/>
    <lineage>
        <taxon>Bacteria</taxon>
        <taxon>Bacillati</taxon>
        <taxon>Bacillota</taxon>
        <taxon>Bacilli</taxon>
        <taxon>Bacillales</taxon>
        <taxon>Paenibacillaceae</taxon>
        <taxon>Paenibacillus</taxon>
    </lineage>
</organism>
<evidence type="ECO:0000313" key="3">
    <source>
        <dbReference type="Proteomes" id="UP000644756"/>
    </source>
</evidence>
<name>A0A917FZD2_9BACL</name>
<dbReference type="Proteomes" id="UP000644756">
    <property type="component" value="Unassembled WGS sequence"/>
</dbReference>
<dbReference type="InterPro" id="IPR002575">
    <property type="entry name" value="Aminoglycoside_PTrfase"/>
</dbReference>
<protein>
    <recommendedName>
        <fullName evidence="1">Aminoglycoside phosphotransferase domain-containing protein</fullName>
    </recommendedName>
</protein>
<comment type="caution">
    <text evidence="2">The sequence shown here is derived from an EMBL/GenBank/DDBJ whole genome shotgun (WGS) entry which is preliminary data.</text>
</comment>